<evidence type="ECO:0000313" key="2">
    <source>
        <dbReference type="EMBL" id="KAH1107250.1"/>
    </source>
</evidence>
<dbReference type="Pfam" id="PF13966">
    <property type="entry name" value="zf-RVT"/>
    <property type="match status" value="1"/>
</dbReference>
<dbReference type="OrthoDB" id="1001830at2759"/>
<keyword evidence="3" id="KW-1185">Reference proteome</keyword>
<name>A0A9D4AD09_9ROSI</name>
<sequence>MEAFALKMIEPIAGVQQCVREDKNEKLNAEFTTKDVLETVKSIVPLKASGIHWCQWKAICRSKAQGELAFRNLAKFNIALLAKQGWRILMNLNSLLAKVIKAKYFPNGDFMTTNVGSYPPFTWRSIWRARKLLEQGCGWANRGGTGVNIWNNALLPVSGQGRVQVQRISTEYTTVSDLINEEENAWKEDVICELFEEDDARKILTIPLSYCVQDDRWVWRGDNSGVYTTKNGYKWLMTDATDTSNRERTLQITTLKTYYTKVWNLEIAAKIKITLWRITNNYMPTLQVLQNRKFAVTNHCPVCGAGEETVEHVFRDCSFTRQVLQDPGVAFKTDNNNQEWRMWLAVEFIKASINECKTIAMAFWAIYGLTEIRDIMKMLVRTVLVLYPTLRHISKKSSISEM</sequence>
<feature type="domain" description="Reverse transcriptase zinc-binding" evidence="1">
    <location>
        <begin position="228"/>
        <end position="323"/>
    </location>
</feature>
<dbReference type="Proteomes" id="UP000828251">
    <property type="component" value="Unassembled WGS sequence"/>
</dbReference>
<dbReference type="EMBL" id="JAIQCV010000004">
    <property type="protein sequence ID" value="KAH1107250.1"/>
    <property type="molecule type" value="Genomic_DNA"/>
</dbReference>
<gene>
    <name evidence="2" type="ORF">J1N35_011018</name>
</gene>
<organism evidence="2 3">
    <name type="scientific">Gossypium stocksii</name>
    <dbReference type="NCBI Taxonomy" id="47602"/>
    <lineage>
        <taxon>Eukaryota</taxon>
        <taxon>Viridiplantae</taxon>
        <taxon>Streptophyta</taxon>
        <taxon>Embryophyta</taxon>
        <taxon>Tracheophyta</taxon>
        <taxon>Spermatophyta</taxon>
        <taxon>Magnoliopsida</taxon>
        <taxon>eudicotyledons</taxon>
        <taxon>Gunneridae</taxon>
        <taxon>Pentapetalae</taxon>
        <taxon>rosids</taxon>
        <taxon>malvids</taxon>
        <taxon>Malvales</taxon>
        <taxon>Malvaceae</taxon>
        <taxon>Malvoideae</taxon>
        <taxon>Gossypium</taxon>
    </lineage>
</organism>
<dbReference type="AlphaFoldDB" id="A0A9D4AD09"/>
<comment type="caution">
    <text evidence="2">The sequence shown here is derived from an EMBL/GenBank/DDBJ whole genome shotgun (WGS) entry which is preliminary data.</text>
</comment>
<reference evidence="2 3" key="1">
    <citation type="journal article" date="2021" name="Plant Biotechnol. J.">
        <title>Multi-omics assisted identification of the key and species-specific regulatory components of drought-tolerant mechanisms in Gossypium stocksii.</title>
        <authorList>
            <person name="Yu D."/>
            <person name="Ke L."/>
            <person name="Zhang D."/>
            <person name="Wu Y."/>
            <person name="Sun Y."/>
            <person name="Mei J."/>
            <person name="Sun J."/>
            <person name="Sun Y."/>
        </authorList>
    </citation>
    <scope>NUCLEOTIDE SEQUENCE [LARGE SCALE GENOMIC DNA]</scope>
    <source>
        <strain evidence="3">cv. E1</strain>
        <tissue evidence="2">Leaf</tissue>
    </source>
</reference>
<proteinExistence type="predicted"/>
<evidence type="ECO:0000313" key="3">
    <source>
        <dbReference type="Proteomes" id="UP000828251"/>
    </source>
</evidence>
<accession>A0A9D4AD09</accession>
<dbReference type="PANTHER" id="PTHR33116:SF86">
    <property type="entry name" value="REVERSE TRANSCRIPTASE DOMAIN-CONTAINING PROTEIN"/>
    <property type="match status" value="1"/>
</dbReference>
<protein>
    <recommendedName>
        <fullName evidence="1">Reverse transcriptase zinc-binding domain-containing protein</fullName>
    </recommendedName>
</protein>
<evidence type="ECO:0000259" key="1">
    <source>
        <dbReference type="Pfam" id="PF13966"/>
    </source>
</evidence>
<dbReference type="InterPro" id="IPR026960">
    <property type="entry name" value="RVT-Znf"/>
</dbReference>
<dbReference type="PANTHER" id="PTHR33116">
    <property type="entry name" value="REVERSE TRANSCRIPTASE ZINC-BINDING DOMAIN-CONTAINING PROTEIN-RELATED-RELATED"/>
    <property type="match status" value="1"/>
</dbReference>